<evidence type="ECO:0000256" key="5">
    <source>
        <dbReference type="ARBA" id="ARBA00031445"/>
    </source>
</evidence>
<feature type="domain" description="3-deoxy-D-manno-octulosonic-acid transferase N-terminal" evidence="9">
    <location>
        <begin position="65"/>
        <end position="225"/>
    </location>
</feature>
<dbReference type="GO" id="GO:0043842">
    <property type="term" value="F:Kdo transferase activity"/>
    <property type="evidence" value="ECO:0007669"/>
    <property type="project" value="UniProtKB-EC"/>
</dbReference>
<keyword evidence="8" id="KW-0448">Lipopolysaccharide biosynthesis</keyword>
<keyword evidence="8" id="KW-1003">Cell membrane</keyword>
<keyword evidence="8" id="KW-0812">Transmembrane</keyword>
<dbReference type="AlphaFoldDB" id="A0A221UWB6"/>
<dbReference type="RefSeq" id="WP_317045926.1">
    <property type="nucleotide sequence ID" value="NZ_CP022515.1"/>
</dbReference>
<keyword evidence="10" id="KW-0328">Glycosyltransferase</keyword>
<dbReference type="GO" id="GO:0009245">
    <property type="term" value="P:lipid A biosynthetic process"/>
    <property type="evidence" value="ECO:0007669"/>
    <property type="project" value="TreeGrafter"/>
</dbReference>
<evidence type="ECO:0000256" key="1">
    <source>
        <dbReference type="ARBA" id="ARBA00004713"/>
    </source>
</evidence>
<comment type="similarity">
    <text evidence="8">Belongs to the glycosyltransferase group 1 family.</text>
</comment>
<dbReference type="eggNOG" id="COG1519">
    <property type="taxonomic scope" value="Bacteria"/>
</dbReference>
<dbReference type="UniPathway" id="UPA00958"/>
<evidence type="ECO:0000313" key="11">
    <source>
        <dbReference type="Proteomes" id="UP000204551"/>
    </source>
</evidence>
<dbReference type="InterPro" id="IPR007507">
    <property type="entry name" value="Glycos_transf_N"/>
</dbReference>
<keyword evidence="8" id="KW-0472">Membrane</keyword>
<comment type="catalytic activity">
    <reaction evidence="6 8">
        <text>lipid IVA (E. coli) + CMP-3-deoxy-beta-D-manno-octulosonate = alpha-Kdo-(2-&gt;6)-lipid IVA (E. coli) + CMP + H(+)</text>
        <dbReference type="Rhea" id="RHEA:28066"/>
        <dbReference type="ChEBI" id="CHEBI:15378"/>
        <dbReference type="ChEBI" id="CHEBI:58603"/>
        <dbReference type="ChEBI" id="CHEBI:60364"/>
        <dbReference type="ChEBI" id="CHEBI:60377"/>
        <dbReference type="ChEBI" id="CHEBI:85987"/>
        <dbReference type="EC" id="2.4.99.12"/>
    </reaction>
</comment>
<dbReference type="EC" id="2.4.99.12" evidence="2 8"/>
<name>A0A221UWB6_9FLAO</name>
<dbReference type="Proteomes" id="UP000204551">
    <property type="component" value="Chromosome"/>
</dbReference>
<dbReference type="STRING" id="616991.GCA_000733925_00517"/>
<dbReference type="Gene3D" id="3.40.50.2000">
    <property type="entry name" value="Glycogen Phosphorylase B"/>
    <property type="match status" value="1"/>
</dbReference>
<evidence type="ECO:0000256" key="2">
    <source>
        <dbReference type="ARBA" id="ARBA00012621"/>
    </source>
</evidence>
<dbReference type="GO" id="GO:0005886">
    <property type="term" value="C:plasma membrane"/>
    <property type="evidence" value="ECO:0007669"/>
    <property type="project" value="UniProtKB-SubCell"/>
</dbReference>
<dbReference type="Gene3D" id="3.40.50.11720">
    <property type="entry name" value="3-Deoxy-D-manno-octulosonic-acid transferase, N-terminal domain"/>
    <property type="match status" value="1"/>
</dbReference>
<dbReference type="KEGG" id="aalg:AREALGSMS7_02202"/>
<evidence type="ECO:0000256" key="4">
    <source>
        <dbReference type="ARBA" id="ARBA00022679"/>
    </source>
</evidence>
<dbReference type="InterPro" id="IPR038107">
    <property type="entry name" value="Glycos_transf_N_sf"/>
</dbReference>
<evidence type="ECO:0000313" key="10">
    <source>
        <dbReference type="EMBL" id="ASO05657.1"/>
    </source>
</evidence>
<evidence type="ECO:0000256" key="8">
    <source>
        <dbReference type="RuleBase" id="RU365103"/>
    </source>
</evidence>
<evidence type="ECO:0000259" key="9">
    <source>
        <dbReference type="Pfam" id="PF04413"/>
    </source>
</evidence>
<comment type="pathway">
    <text evidence="1 8">Bacterial outer membrane biogenesis; LPS core biosynthesis.</text>
</comment>
<evidence type="ECO:0000256" key="6">
    <source>
        <dbReference type="ARBA" id="ARBA00049183"/>
    </source>
</evidence>
<dbReference type="SUPFAM" id="SSF53756">
    <property type="entry name" value="UDP-Glycosyltransferase/glycogen phosphorylase"/>
    <property type="match status" value="1"/>
</dbReference>
<dbReference type="PANTHER" id="PTHR42755:SF1">
    <property type="entry name" value="3-DEOXY-D-MANNO-OCTULOSONIC ACID TRANSFERASE, MITOCHONDRIAL-RELATED"/>
    <property type="match status" value="1"/>
</dbReference>
<accession>A0A221UWB6</accession>
<sequence length="430" mass="48552">MAANGIYIKKRILAPNEDSVFAIYNFAVQLSALFLKLIALFHPKIKLFVDGRKEVMSYLQKNIPEGVSIIWVHTASLGEFEQGLPIIEQLKKNYPKYRILVTFFSPSGYEVKKNTAAADLVTYLPMDTKKNAIKFLDLVNPKLVIFVKYEIWPNYLRALSQRNIPTLLISALFKENQIYFKSYGGFMRKTLHNFTHIFVQDTKSIELLSKINIKNTAISGDTRFDRVIEILERDNNLAFMENFKNGAKTLVAGSTWPDDEEVLVPYINTGESSLKFVLAPHNIKPEHINKLKSSINKKTILYSELENKDLSAYEVLIIDTIGLLTKIYSYAEISYVGGGFATGLHNTLEPAVYGIPVIIGPSFKGFKEAEDLVNKGGVLVVKSPAEFFTLVNDLLKDEEHLKRTGDINSTYVSENKGASIQIMAYVRTLI</sequence>
<organism evidence="10 11">
    <name type="scientific">Arenibacter algicola</name>
    <dbReference type="NCBI Taxonomy" id="616991"/>
    <lineage>
        <taxon>Bacteria</taxon>
        <taxon>Pseudomonadati</taxon>
        <taxon>Bacteroidota</taxon>
        <taxon>Flavobacteriia</taxon>
        <taxon>Flavobacteriales</taxon>
        <taxon>Flavobacteriaceae</taxon>
        <taxon>Arenibacter</taxon>
    </lineage>
</organism>
<gene>
    <name evidence="10" type="primary">waaA</name>
    <name evidence="10" type="ORF">AREALGSMS7_02202</name>
</gene>
<comment type="function">
    <text evidence="8">Involved in lipopolysaccharide (LPS) biosynthesis. Catalyzes the transfer of 3-deoxy-D-manno-octulosonate (Kdo) residue(s) from CMP-Kdo to lipid IV(A), the tetraacyldisaccharide-1,4'-bisphosphate precursor of lipid A.</text>
</comment>
<evidence type="ECO:0000256" key="3">
    <source>
        <dbReference type="ARBA" id="ARBA00019077"/>
    </source>
</evidence>
<dbReference type="InterPro" id="IPR039901">
    <property type="entry name" value="Kdotransferase"/>
</dbReference>
<dbReference type="EMBL" id="CP022515">
    <property type="protein sequence ID" value="ASO05657.1"/>
    <property type="molecule type" value="Genomic_DNA"/>
</dbReference>
<evidence type="ECO:0000256" key="7">
    <source>
        <dbReference type="PIRSR" id="PIRSR639901-1"/>
    </source>
</evidence>
<dbReference type="GO" id="GO:0009244">
    <property type="term" value="P:lipopolysaccharide core region biosynthetic process"/>
    <property type="evidence" value="ECO:0007669"/>
    <property type="project" value="UniProtKB-UniRule"/>
</dbReference>
<comment type="subcellular location">
    <subcellularLocation>
        <location evidence="8">Cell membrane</location>
    </subcellularLocation>
</comment>
<protein>
    <recommendedName>
        <fullName evidence="3 8">3-deoxy-D-manno-octulosonic acid transferase</fullName>
        <shortName evidence="8">Kdo transferase</shortName>
        <ecNumber evidence="2 8">2.4.99.12</ecNumber>
    </recommendedName>
    <alternativeName>
        <fullName evidence="5 8">Lipid IV(A) 3-deoxy-D-manno-octulosonic acid transferase</fullName>
    </alternativeName>
</protein>
<dbReference type="PANTHER" id="PTHR42755">
    <property type="entry name" value="3-DEOXY-MANNO-OCTULOSONATE CYTIDYLYLTRANSFERASE"/>
    <property type="match status" value="1"/>
</dbReference>
<dbReference type="Pfam" id="PF04413">
    <property type="entry name" value="Glycos_transf_N"/>
    <property type="match status" value="1"/>
</dbReference>
<reference evidence="10 11" key="1">
    <citation type="submission" date="2017-07" db="EMBL/GenBank/DDBJ databases">
        <title>Genome Sequence of Arenibacter algicola Strain SMS7 Isolated from a culture of the Diatom Skeletonema marinoi.</title>
        <authorList>
            <person name="Topel M."/>
            <person name="Pinder M.I.M."/>
            <person name="Johansson O.N."/>
            <person name="Kourtchenko O."/>
            <person name="Godhe A."/>
            <person name="Clarke A.K."/>
        </authorList>
    </citation>
    <scope>NUCLEOTIDE SEQUENCE [LARGE SCALE GENOMIC DNA]</scope>
    <source>
        <strain evidence="10 11">SMS7</strain>
    </source>
</reference>
<keyword evidence="4 8" id="KW-0808">Transferase</keyword>
<proteinExistence type="inferred from homology"/>
<feature type="transmembrane region" description="Helical" evidence="8">
    <location>
        <begin position="21"/>
        <end position="41"/>
    </location>
</feature>
<feature type="active site" description="Proton acceptor" evidence="7">
    <location>
        <position position="79"/>
    </location>
</feature>
<keyword evidence="8" id="KW-1133">Transmembrane helix</keyword>